<organism evidence="1 2">
    <name type="scientific">Natrarchaeobius chitinivorans</name>
    <dbReference type="NCBI Taxonomy" id="1679083"/>
    <lineage>
        <taxon>Archaea</taxon>
        <taxon>Methanobacteriati</taxon>
        <taxon>Methanobacteriota</taxon>
        <taxon>Stenosarchaea group</taxon>
        <taxon>Halobacteria</taxon>
        <taxon>Halobacteriales</taxon>
        <taxon>Natrialbaceae</taxon>
        <taxon>Natrarchaeobius</taxon>
    </lineage>
</organism>
<dbReference type="Pfam" id="PF19842">
    <property type="entry name" value="YqeC"/>
    <property type="match status" value="1"/>
</dbReference>
<dbReference type="Proteomes" id="UP000282323">
    <property type="component" value="Unassembled WGS sequence"/>
</dbReference>
<evidence type="ECO:0000313" key="1">
    <source>
        <dbReference type="EMBL" id="RQG97204.1"/>
    </source>
</evidence>
<keyword evidence="2" id="KW-1185">Reference proteome</keyword>
<proteinExistence type="predicted"/>
<evidence type="ECO:0000313" key="2">
    <source>
        <dbReference type="Proteomes" id="UP000282323"/>
    </source>
</evidence>
<protein>
    <submittedName>
        <fullName evidence="1">Putative selenium-dependent hydroxylase accessory protein YqeC</fullName>
    </submittedName>
</protein>
<dbReference type="EMBL" id="REGA01000002">
    <property type="protein sequence ID" value="RQG97204.1"/>
    <property type="molecule type" value="Genomic_DNA"/>
</dbReference>
<dbReference type="RefSeq" id="WP_124194325.1">
    <property type="nucleotide sequence ID" value="NZ_REGA01000002.1"/>
</dbReference>
<comment type="caution">
    <text evidence="1">The sequence shown here is derived from an EMBL/GenBank/DDBJ whole genome shotgun (WGS) entry which is preliminary data.</text>
</comment>
<reference evidence="1 2" key="1">
    <citation type="submission" date="2018-10" db="EMBL/GenBank/DDBJ databases">
        <title>Natrarchaeobius chitinivorans gen. nov., sp. nov., and Natrarchaeobius haloalkaliphilus sp. nov., alkaliphilic, chitin-utilizing haloarchaea from hypersaline alkaline lakes.</title>
        <authorList>
            <person name="Sorokin D.Y."/>
            <person name="Elcheninov A.G."/>
            <person name="Kostrikina N.A."/>
            <person name="Bale N.J."/>
            <person name="Sinninghe Damste J.S."/>
            <person name="Khijniak T.V."/>
            <person name="Kublanov I.V."/>
            <person name="Toshchakov S.V."/>
        </authorList>
    </citation>
    <scope>NUCLEOTIDE SEQUENCE [LARGE SCALE GENOMIC DNA]</scope>
    <source>
        <strain evidence="1 2">AArcht4T</strain>
    </source>
</reference>
<accession>A0A3N6M939</accession>
<name>A0A3N6M939_NATCH</name>
<dbReference type="OrthoDB" id="291404at2157"/>
<dbReference type="InterPro" id="IPR017587">
    <property type="entry name" value="YqeC"/>
</dbReference>
<gene>
    <name evidence="1" type="primary">yqeC</name>
    <name evidence="1" type="ORF">EA473_03795</name>
</gene>
<dbReference type="NCBIfam" id="TIGR03172">
    <property type="entry name" value="selenium cofactor biosynthesis protein YqeC"/>
    <property type="match status" value="1"/>
</dbReference>
<dbReference type="AlphaFoldDB" id="A0A3N6M939"/>
<sequence length="248" mass="26179">MDVLEALEAESGVVAVVGAGGKKTTLYTLAARAGDRGTRAVVTATVRIPIFDPHVESVTVTGDPVAALEETNSWPAGVVPEREGEDRYVGYEPAVIRDLEAAGVADLVLVKADGARTREFKAPDEHEPQLPDCVDTVVPIASVAAVGSPLSSDLVHRPERVAAITGLEIGETIRPEDVARVLASERGGLADVPDGATVIPLLNKVDDEKRLAVAREIGTDLLERTPAVSRVVLGRMIDDETVVDVLEE</sequence>